<reference evidence="2 4" key="1">
    <citation type="journal article" date="2018" name="Nat. Biotechnol.">
        <title>A standardized bacterial taxonomy based on genome phylogeny substantially revises the tree of life.</title>
        <authorList>
            <person name="Parks D.H."/>
            <person name="Chuvochina M."/>
            <person name="Waite D.W."/>
            <person name="Rinke C."/>
            <person name="Skarshewski A."/>
            <person name="Chaumeil P.A."/>
            <person name="Hugenholtz P."/>
        </authorList>
    </citation>
    <scope>NUCLEOTIDE SEQUENCE [LARGE SCALE GENOMIC DNA]</scope>
    <source>
        <strain evidence="2">UBA9669</strain>
    </source>
</reference>
<dbReference type="PANTHER" id="PTHR34821">
    <property type="entry name" value="INNER MEMBRANE PROTEIN YDCZ"/>
    <property type="match status" value="1"/>
</dbReference>
<protein>
    <submittedName>
        <fullName evidence="3">DMT family transporter</fullName>
    </submittedName>
    <submittedName>
        <fullName evidence="2">EamA-like transporter family protein</fullName>
    </submittedName>
</protein>
<dbReference type="EMBL" id="DPVE01000298">
    <property type="protein sequence ID" value="HCK31559.1"/>
    <property type="molecule type" value="Genomic_DNA"/>
</dbReference>
<gene>
    <name evidence="2" type="ORF">DHW29_16215</name>
    <name evidence="3" type="ORF">LSO60_14450</name>
</gene>
<sequence length="153" mass="16885">MLKISSQLLFFLPLALGIGVAMAIQTALNTQLRSYLHSPLQAAFLSFLVGTILLALMVLLQNQPKPSLQQLSQIPWFLWLGGFLGVYAISLSIYTAPKLGFLTLSGLIIFGQLAMSLLLDHFGWLGTEKMPVNWQRLLGAIIIFVGVMLTLQR</sequence>
<keyword evidence="1" id="KW-0812">Transmembrane</keyword>
<feature type="transmembrane region" description="Helical" evidence="1">
    <location>
        <begin position="101"/>
        <end position="122"/>
    </location>
</feature>
<dbReference type="EMBL" id="CP089051">
    <property type="protein sequence ID" value="UYF71422.1"/>
    <property type="molecule type" value="Genomic_DNA"/>
</dbReference>
<evidence type="ECO:0000313" key="3">
    <source>
        <dbReference type="EMBL" id="UYF71422.1"/>
    </source>
</evidence>
<keyword evidence="1" id="KW-1133">Transmembrane helix</keyword>
<accession>A0A3D2SQ16</accession>
<feature type="transmembrane region" description="Helical" evidence="1">
    <location>
        <begin position="134"/>
        <end position="151"/>
    </location>
</feature>
<dbReference type="Pfam" id="PF04657">
    <property type="entry name" value="DMT_YdcZ"/>
    <property type="match status" value="1"/>
</dbReference>
<proteinExistence type="predicted"/>
<dbReference type="GO" id="GO:0005886">
    <property type="term" value="C:plasma membrane"/>
    <property type="evidence" value="ECO:0007669"/>
    <property type="project" value="TreeGrafter"/>
</dbReference>
<evidence type="ECO:0000256" key="1">
    <source>
        <dbReference type="SAM" id="Phobius"/>
    </source>
</evidence>
<dbReference type="InterPro" id="IPR006750">
    <property type="entry name" value="YdcZ"/>
</dbReference>
<keyword evidence="1" id="KW-0472">Membrane</keyword>
<dbReference type="RefSeq" id="WP_044433969.1">
    <property type="nucleotide sequence ID" value="NZ_BBTT01000002.1"/>
</dbReference>
<dbReference type="AlphaFoldDB" id="A0A3D2SQ16"/>
<dbReference type="Proteomes" id="UP000263596">
    <property type="component" value="Unassembled WGS sequence"/>
</dbReference>
<evidence type="ECO:0000313" key="2">
    <source>
        <dbReference type="EMBL" id="HCK31559.1"/>
    </source>
</evidence>
<name>A0A3D2SQ16_9GAMM</name>
<reference evidence="3" key="2">
    <citation type="journal article" date="2022" name="J Glob Antimicrob Resist">
        <title>Comparative analysis of IMP-4- and OXA-58-containing plasmids of three carbapenemase-producing Acinetobacter ursingii strains in the Netherlands.</title>
        <authorList>
            <person name="Hendrickx A.P.A."/>
            <person name="Schade R.P."/>
            <person name="Landman F."/>
            <person name="Bosch T."/>
            <person name="Schouls L.M."/>
            <person name="van Dijk K."/>
        </authorList>
    </citation>
    <scope>NUCLEOTIDE SEQUENCE</scope>
    <source>
        <strain evidence="3">RIVM_C010559</strain>
    </source>
</reference>
<feature type="transmembrane region" description="Helical" evidence="1">
    <location>
        <begin position="39"/>
        <end position="60"/>
    </location>
</feature>
<organism evidence="2 4">
    <name type="scientific">Acinetobacter ursingii</name>
    <dbReference type="NCBI Taxonomy" id="108980"/>
    <lineage>
        <taxon>Bacteria</taxon>
        <taxon>Pseudomonadati</taxon>
        <taxon>Pseudomonadota</taxon>
        <taxon>Gammaproteobacteria</taxon>
        <taxon>Moraxellales</taxon>
        <taxon>Moraxellaceae</taxon>
        <taxon>Acinetobacter</taxon>
    </lineage>
</organism>
<feature type="transmembrane region" description="Helical" evidence="1">
    <location>
        <begin position="76"/>
        <end position="95"/>
    </location>
</feature>
<dbReference type="PANTHER" id="PTHR34821:SF2">
    <property type="entry name" value="INNER MEMBRANE PROTEIN YDCZ"/>
    <property type="match status" value="1"/>
</dbReference>
<dbReference type="Proteomes" id="UP001164064">
    <property type="component" value="Chromosome"/>
</dbReference>
<evidence type="ECO:0000313" key="4">
    <source>
        <dbReference type="Proteomes" id="UP000263596"/>
    </source>
</evidence>